<dbReference type="NCBIfam" id="TIGR04312">
    <property type="entry name" value="choice_anch_B"/>
    <property type="match status" value="1"/>
</dbReference>
<sequence>MDDSPLLGHSSWNSGMSIDESWRNVHLANVLEAVAGERTKSKCQDDKAGEYGCQNVDLRNCLGHEAMDSMTRGPRTFWVPPMLVRETVLKPRPSWTPADGREFGIVGRTDGTAFRYPTQTETSVWRDIRVISDYAQIVKLLDIRKGLKIFTIESDLTAWFDDFRTSHNIVAYEEANIIYAFMVDVSNPSKPASPDCAGEDGYVHDAHTIRGRDDVCFHSFPLVFFNNSSRKLCYDVTNKANPTIISTTDYAGWVFTRQEWLISDDMRLLLLNDEQDERQRVGPATNQGITTYIFDMSTFANSQNTGFYKSPVTPVDHNQYVDDAIGGVTEFVGAWNSGNILLNRSKEGVFSLKYTG</sequence>
<name>A0A6A6EGB2_9PEZI</name>
<dbReference type="PANTHER" id="PTHR38787">
    <property type="entry name" value="REGULATORY P DOMAIN-CONTAINING PROTEIN"/>
    <property type="match status" value="1"/>
</dbReference>
<accession>A0A6A6EGB2</accession>
<dbReference type="InterPro" id="IPR027589">
    <property type="entry name" value="Choice_anch_B"/>
</dbReference>
<dbReference type="Proteomes" id="UP000800200">
    <property type="component" value="Unassembled WGS sequence"/>
</dbReference>
<dbReference type="GO" id="GO:0005576">
    <property type="term" value="C:extracellular region"/>
    <property type="evidence" value="ECO:0007669"/>
    <property type="project" value="TreeGrafter"/>
</dbReference>
<evidence type="ECO:0000313" key="2">
    <source>
        <dbReference type="Proteomes" id="UP000800200"/>
    </source>
</evidence>
<dbReference type="PANTHER" id="PTHR38787:SF3">
    <property type="entry name" value="REGULATORY P DOMAIN-CONTAINING PROTEIN"/>
    <property type="match status" value="1"/>
</dbReference>
<dbReference type="EMBL" id="ML994618">
    <property type="protein sequence ID" value="KAF2190754.1"/>
    <property type="molecule type" value="Genomic_DNA"/>
</dbReference>
<reference evidence="1" key="1">
    <citation type="journal article" date="2020" name="Stud. Mycol.">
        <title>101 Dothideomycetes genomes: a test case for predicting lifestyles and emergence of pathogens.</title>
        <authorList>
            <person name="Haridas S."/>
            <person name="Albert R."/>
            <person name="Binder M."/>
            <person name="Bloem J."/>
            <person name="Labutti K."/>
            <person name="Salamov A."/>
            <person name="Andreopoulos B."/>
            <person name="Baker S."/>
            <person name="Barry K."/>
            <person name="Bills G."/>
            <person name="Bluhm B."/>
            <person name="Cannon C."/>
            <person name="Castanera R."/>
            <person name="Culley D."/>
            <person name="Daum C."/>
            <person name="Ezra D."/>
            <person name="Gonzalez J."/>
            <person name="Henrissat B."/>
            <person name="Kuo A."/>
            <person name="Liang C."/>
            <person name="Lipzen A."/>
            <person name="Lutzoni F."/>
            <person name="Magnuson J."/>
            <person name="Mondo S."/>
            <person name="Nolan M."/>
            <person name="Ohm R."/>
            <person name="Pangilinan J."/>
            <person name="Park H.-J."/>
            <person name="Ramirez L."/>
            <person name="Alfaro M."/>
            <person name="Sun H."/>
            <person name="Tritt A."/>
            <person name="Yoshinaga Y."/>
            <person name="Zwiers L.-H."/>
            <person name="Turgeon B."/>
            <person name="Goodwin S."/>
            <person name="Spatafora J."/>
            <person name="Crous P."/>
            <person name="Grigoriev I."/>
        </authorList>
    </citation>
    <scope>NUCLEOTIDE SEQUENCE</scope>
    <source>
        <strain evidence="1">CBS 207.26</strain>
    </source>
</reference>
<protein>
    <submittedName>
        <fullName evidence="1">Uncharacterized protein</fullName>
    </submittedName>
</protein>
<dbReference type="OrthoDB" id="2099887at2759"/>
<organism evidence="1 2">
    <name type="scientific">Zopfia rhizophila CBS 207.26</name>
    <dbReference type="NCBI Taxonomy" id="1314779"/>
    <lineage>
        <taxon>Eukaryota</taxon>
        <taxon>Fungi</taxon>
        <taxon>Dikarya</taxon>
        <taxon>Ascomycota</taxon>
        <taxon>Pezizomycotina</taxon>
        <taxon>Dothideomycetes</taxon>
        <taxon>Dothideomycetes incertae sedis</taxon>
        <taxon>Zopfiaceae</taxon>
        <taxon>Zopfia</taxon>
    </lineage>
</organism>
<keyword evidence="2" id="KW-1185">Reference proteome</keyword>
<gene>
    <name evidence="1" type="ORF">K469DRAFT_733416</name>
</gene>
<dbReference type="AlphaFoldDB" id="A0A6A6EGB2"/>
<proteinExistence type="predicted"/>
<evidence type="ECO:0000313" key="1">
    <source>
        <dbReference type="EMBL" id="KAF2190754.1"/>
    </source>
</evidence>